<evidence type="ECO:0008006" key="3">
    <source>
        <dbReference type="Google" id="ProtNLM"/>
    </source>
</evidence>
<dbReference type="RefSeq" id="WP_378995369.1">
    <property type="nucleotide sequence ID" value="NZ_JBHSMT010000008.1"/>
</dbReference>
<gene>
    <name evidence="1" type="ORF">ACFPM8_04455</name>
</gene>
<comment type="caution">
    <text evidence="1">The sequence shown here is derived from an EMBL/GenBank/DDBJ whole genome shotgun (WGS) entry which is preliminary data.</text>
</comment>
<reference evidence="2" key="1">
    <citation type="journal article" date="2019" name="Int. J. Syst. Evol. Microbiol.">
        <title>The Global Catalogue of Microorganisms (GCM) 10K type strain sequencing project: providing services to taxonomists for standard genome sequencing and annotation.</title>
        <authorList>
            <consortium name="The Broad Institute Genomics Platform"/>
            <consortium name="The Broad Institute Genome Sequencing Center for Infectious Disease"/>
            <person name="Wu L."/>
            <person name="Ma J."/>
        </authorList>
    </citation>
    <scope>NUCLEOTIDE SEQUENCE [LARGE SCALE GENOMIC DNA]</scope>
    <source>
        <strain evidence="2">JCM 17066</strain>
    </source>
</reference>
<keyword evidence="2" id="KW-1185">Reference proteome</keyword>
<name>A0ABW0M5X2_9BURK</name>
<dbReference type="SUPFAM" id="SSF56317">
    <property type="entry name" value="Carbon-nitrogen hydrolase"/>
    <property type="match status" value="1"/>
</dbReference>
<dbReference type="Gene3D" id="3.60.110.10">
    <property type="entry name" value="Carbon-nitrogen hydrolase"/>
    <property type="match status" value="1"/>
</dbReference>
<accession>A0ABW0M5X2</accession>
<proteinExistence type="predicted"/>
<dbReference type="InterPro" id="IPR036526">
    <property type="entry name" value="C-N_Hydrolase_sf"/>
</dbReference>
<organism evidence="1 2">
    <name type="scientific">Paraherbaspirillum soli</name>
    <dbReference type="NCBI Taxonomy" id="631222"/>
    <lineage>
        <taxon>Bacteria</taxon>
        <taxon>Pseudomonadati</taxon>
        <taxon>Pseudomonadota</taxon>
        <taxon>Betaproteobacteria</taxon>
        <taxon>Burkholderiales</taxon>
        <taxon>Oxalobacteraceae</taxon>
        <taxon>Paraherbaspirillum</taxon>
    </lineage>
</organism>
<evidence type="ECO:0000313" key="1">
    <source>
        <dbReference type="EMBL" id="MFC5473199.1"/>
    </source>
</evidence>
<protein>
    <recommendedName>
        <fullName evidence="3">CN hydrolase domain-containing protein</fullName>
    </recommendedName>
</protein>
<dbReference type="EMBL" id="JBHSMT010000008">
    <property type="protein sequence ID" value="MFC5473199.1"/>
    <property type="molecule type" value="Genomic_DNA"/>
</dbReference>
<sequence length="52" mass="5990">MKIELAQITIRDGEPETNLARVLEVIQQRRPGTELMVFPETQTRNHNATPFV</sequence>
<dbReference type="Proteomes" id="UP001596045">
    <property type="component" value="Unassembled WGS sequence"/>
</dbReference>
<evidence type="ECO:0000313" key="2">
    <source>
        <dbReference type="Proteomes" id="UP001596045"/>
    </source>
</evidence>